<organism evidence="1 2">
    <name type="scientific">Candidatus Magnetobacterium bavaricum</name>
    <dbReference type="NCBI Taxonomy" id="29290"/>
    <lineage>
        <taxon>Bacteria</taxon>
        <taxon>Pseudomonadati</taxon>
        <taxon>Nitrospirota</taxon>
        <taxon>Thermodesulfovibrionia</taxon>
        <taxon>Thermodesulfovibrionales</taxon>
        <taxon>Candidatus Magnetobacteriaceae</taxon>
        <taxon>Candidatus Magnetobacterium</taxon>
    </lineage>
</organism>
<dbReference type="Gene3D" id="3.40.50.11180">
    <property type="match status" value="1"/>
</dbReference>
<comment type="caution">
    <text evidence="1">The sequence shown here is derived from an EMBL/GenBank/DDBJ whole genome shotgun (WGS) entry which is preliminary data.</text>
</comment>
<gene>
    <name evidence="1" type="ORF">MBAV_004714</name>
</gene>
<dbReference type="InterPro" id="IPR027417">
    <property type="entry name" value="P-loop_NTPase"/>
</dbReference>
<keyword evidence="2" id="KW-1185">Reference proteome</keyword>
<dbReference type="Proteomes" id="UP000033423">
    <property type="component" value="Unassembled WGS sequence"/>
</dbReference>
<sequence length="122" mass="13830">MVQERYILVAKSEDDCLRLLEDFRFYAEINGGRPLIYFPDAQDAANAGRQVEIIVNDQLDVSFITTLDTLKKPINTPEALRSQTLVLKTGTEISREDIMEILQGCFGYRRAALVVEKGEFSL</sequence>
<proteinExistence type="predicted"/>
<dbReference type="AlphaFoldDB" id="A0A0F3GMQ1"/>
<dbReference type="SUPFAM" id="SSF52540">
    <property type="entry name" value="P-loop containing nucleoside triphosphate hydrolases"/>
    <property type="match status" value="1"/>
</dbReference>
<reference evidence="1 2" key="1">
    <citation type="submission" date="2015-02" db="EMBL/GenBank/DDBJ databases">
        <title>Single-cell genomics of uncultivated deep-branching MTB reveals a conserved set of magnetosome genes.</title>
        <authorList>
            <person name="Kolinko S."/>
            <person name="Richter M."/>
            <person name="Glockner F.O."/>
            <person name="Brachmann A."/>
            <person name="Schuler D."/>
        </authorList>
    </citation>
    <scope>NUCLEOTIDE SEQUENCE [LARGE SCALE GENOMIC DNA]</scope>
    <source>
        <strain evidence="1">TM-1</strain>
    </source>
</reference>
<evidence type="ECO:0000313" key="1">
    <source>
        <dbReference type="EMBL" id="KJU83092.1"/>
    </source>
</evidence>
<name>A0A0F3GMQ1_9BACT</name>
<evidence type="ECO:0000313" key="2">
    <source>
        <dbReference type="Proteomes" id="UP000033423"/>
    </source>
</evidence>
<protein>
    <submittedName>
        <fullName evidence="1">Uncharacterized protein</fullName>
    </submittedName>
</protein>
<feature type="non-terminal residue" evidence="1">
    <location>
        <position position="122"/>
    </location>
</feature>
<accession>A0A0F3GMQ1</accession>
<dbReference type="Gene3D" id="3.30.2060.10">
    <property type="entry name" value="Penicillin-binding protein 1b domain"/>
    <property type="match status" value="1"/>
</dbReference>
<dbReference type="EMBL" id="LACI01002048">
    <property type="protein sequence ID" value="KJU83092.1"/>
    <property type="molecule type" value="Genomic_DNA"/>
</dbReference>